<reference evidence="6" key="2">
    <citation type="submission" date="2020-09" db="EMBL/GenBank/DDBJ databases">
        <authorList>
            <person name="Sun Q."/>
            <person name="Kim S."/>
        </authorList>
    </citation>
    <scope>NUCLEOTIDE SEQUENCE</scope>
    <source>
        <strain evidence="6">KCTC 12988</strain>
    </source>
</reference>
<evidence type="ECO:0000313" key="6">
    <source>
        <dbReference type="EMBL" id="GHC67177.1"/>
    </source>
</evidence>
<dbReference type="GO" id="GO:0006457">
    <property type="term" value="P:protein folding"/>
    <property type="evidence" value="ECO:0007669"/>
    <property type="project" value="InterPro"/>
</dbReference>
<dbReference type="Proteomes" id="UP000644507">
    <property type="component" value="Unassembled WGS sequence"/>
</dbReference>
<evidence type="ECO:0000256" key="5">
    <source>
        <dbReference type="ARBA" id="ARBA00023284"/>
    </source>
</evidence>
<dbReference type="SUPFAM" id="SSF118352">
    <property type="entry name" value="HSP33 redox switch-like"/>
    <property type="match status" value="1"/>
</dbReference>
<keyword evidence="2" id="KW-0862">Zinc</keyword>
<comment type="caution">
    <text evidence="6">The sequence shown here is derived from an EMBL/GenBank/DDBJ whole genome shotgun (WGS) entry which is preliminary data.</text>
</comment>
<dbReference type="EMBL" id="BMXI01000023">
    <property type="protein sequence ID" value="GHC67177.1"/>
    <property type="molecule type" value="Genomic_DNA"/>
</dbReference>
<gene>
    <name evidence="6" type="ORF">GCM10007100_38990</name>
</gene>
<dbReference type="InterPro" id="IPR016154">
    <property type="entry name" value="Heat_shock_Hsp33_C"/>
</dbReference>
<accession>A0A918U085</accession>
<protein>
    <recommendedName>
        <fullName evidence="8">Disulfide bond chaperone</fullName>
    </recommendedName>
</protein>
<evidence type="ECO:0008006" key="8">
    <source>
        <dbReference type="Google" id="ProtNLM"/>
    </source>
</evidence>
<dbReference type="GO" id="GO:0005737">
    <property type="term" value="C:cytoplasm"/>
    <property type="evidence" value="ECO:0007669"/>
    <property type="project" value="InterPro"/>
</dbReference>
<organism evidence="6 7">
    <name type="scientific">Roseibacillus persicicus</name>
    <dbReference type="NCBI Taxonomy" id="454148"/>
    <lineage>
        <taxon>Bacteria</taxon>
        <taxon>Pseudomonadati</taxon>
        <taxon>Verrucomicrobiota</taxon>
        <taxon>Verrucomicrobiia</taxon>
        <taxon>Verrucomicrobiales</taxon>
        <taxon>Verrucomicrobiaceae</taxon>
        <taxon>Roseibacillus</taxon>
    </lineage>
</organism>
<reference evidence="6" key="1">
    <citation type="journal article" date="2014" name="Int. J. Syst. Evol. Microbiol.">
        <title>Complete genome sequence of Corynebacterium casei LMG S-19264T (=DSM 44701T), isolated from a smear-ripened cheese.</title>
        <authorList>
            <consortium name="US DOE Joint Genome Institute (JGI-PGF)"/>
            <person name="Walter F."/>
            <person name="Albersmeier A."/>
            <person name="Kalinowski J."/>
            <person name="Ruckert C."/>
        </authorList>
    </citation>
    <scope>NUCLEOTIDE SEQUENCE</scope>
    <source>
        <strain evidence="6">KCTC 12988</strain>
    </source>
</reference>
<dbReference type="Pfam" id="PF01430">
    <property type="entry name" value="HSP33"/>
    <property type="match status" value="1"/>
</dbReference>
<evidence type="ECO:0000313" key="7">
    <source>
        <dbReference type="Proteomes" id="UP000644507"/>
    </source>
</evidence>
<proteinExistence type="predicted"/>
<keyword evidence="4" id="KW-0143">Chaperone</keyword>
<dbReference type="RefSeq" id="WP_189574225.1">
    <property type="nucleotide sequence ID" value="NZ_BMXI01000023.1"/>
</dbReference>
<evidence type="ECO:0000256" key="4">
    <source>
        <dbReference type="ARBA" id="ARBA00023186"/>
    </source>
</evidence>
<evidence type="ECO:0000256" key="1">
    <source>
        <dbReference type="ARBA" id="ARBA00022490"/>
    </source>
</evidence>
<evidence type="ECO:0000256" key="2">
    <source>
        <dbReference type="ARBA" id="ARBA00022833"/>
    </source>
</evidence>
<name>A0A918U085_9BACT</name>
<sequence length="258" mass="29575">MPIASDRTRVESIFIRHRNTLMVRANFTDIFTDYYLHLADNNLRYPPELDHKLKELLAVLTLHSVARPWSEVHAWTVNLRAPRVNFFATASSTGENVTGRVFTEDVREPPQNLLYSQVNDTSAGGGPRRSTVAVENENPLDWLSHYYSQSEQRPGKVFELPDENFVLVAAQPDYDEEWFESLTPEMVAAFPETESLSPLENRAFHFHCGCTRERIMPALAVWSDKLDELFQGAQHVKVQCPRCAAKYEITREDFASND</sequence>
<keyword evidence="5" id="KW-0676">Redox-active center</keyword>
<keyword evidence="3" id="KW-1015">Disulfide bond</keyword>
<dbReference type="Gene3D" id="3.90.1280.10">
    <property type="entry name" value="HSP33 redox switch-like"/>
    <property type="match status" value="1"/>
</dbReference>
<dbReference type="SUPFAM" id="SSF64397">
    <property type="entry name" value="Hsp33 domain"/>
    <property type="match status" value="1"/>
</dbReference>
<dbReference type="AlphaFoldDB" id="A0A918U085"/>
<dbReference type="GO" id="GO:0051082">
    <property type="term" value="F:unfolded protein binding"/>
    <property type="evidence" value="ECO:0007669"/>
    <property type="project" value="InterPro"/>
</dbReference>
<dbReference type="InterPro" id="IPR016153">
    <property type="entry name" value="Heat_shock_Hsp33_N"/>
</dbReference>
<keyword evidence="1" id="KW-0963">Cytoplasm</keyword>
<evidence type="ECO:0000256" key="3">
    <source>
        <dbReference type="ARBA" id="ARBA00023157"/>
    </source>
</evidence>
<dbReference type="InterPro" id="IPR000397">
    <property type="entry name" value="Heat_shock_Hsp33"/>
</dbReference>
<keyword evidence="7" id="KW-1185">Reference proteome</keyword>